<dbReference type="EMBL" id="JBFDAA010000008">
    <property type="protein sequence ID" value="KAL1129513.1"/>
    <property type="molecule type" value="Genomic_DNA"/>
</dbReference>
<feature type="region of interest" description="Disordered" evidence="1">
    <location>
        <begin position="140"/>
        <end position="176"/>
    </location>
</feature>
<feature type="compositionally biased region" description="Basic and acidic residues" evidence="1">
    <location>
        <begin position="140"/>
        <end position="158"/>
    </location>
</feature>
<evidence type="ECO:0000313" key="3">
    <source>
        <dbReference type="Proteomes" id="UP001558652"/>
    </source>
</evidence>
<dbReference type="Proteomes" id="UP001558652">
    <property type="component" value="Unassembled WGS sequence"/>
</dbReference>
<reference evidence="2 3" key="1">
    <citation type="submission" date="2024-07" db="EMBL/GenBank/DDBJ databases">
        <title>Chromosome-level genome assembly of the water stick insect Ranatra chinensis (Heteroptera: Nepidae).</title>
        <authorList>
            <person name="Liu X."/>
        </authorList>
    </citation>
    <scope>NUCLEOTIDE SEQUENCE [LARGE SCALE GENOMIC DNA]</scope>
    <source>
        <strain evidence="2">Cailab_2021Rc</strain>
        <tissue evidence="2">Muscle</tissue>
    </source>
</reference>
<gene>
    <name evidence="2" type="ORF">AAG570_012458</name>
</gene>
<name>A0ABD0YDX2_9HEMI</name>
<proteinExistence type="predicted"/>
<protein>
    <submittedName>
        <fullName evidence="2">Uncharacterized protein</fullName>
    </submittedName>
</protein>
<sequence length="267" mass="30469">MVIVAHVMDWASNGEKRKCSRRARKTTRHLRELSVKNNLLQHTYAFKGERRKRWVIHGFTASVPVWEILEDVRHTIPGAIQVIQISGAAGRPEESPPKVQKYTTKEAVTQCYRRQLFGHSSRYCNLQQNCVRCAGNHRASECDRGKFKPESLENDHGQNIRPSDCPPPPPPSQEDTFSTMDELQNLGKEVKSLNIGNLLKILRNLVRDLKNTESGRDRSLAQVRVLVRTLNMALKTMTYNARGMQRQRYSEIIDIIVDNRGDVVAAV</sequence>
<comment type="caution">
    <text evidence="2">The sequence shown here is derived from an EMBL/GenBank/DDBJ whole genome shotgun (WGS) entry which is preliminary data.</text>
</comment>
<keyword evidence="3" id="KW-1185">Reference proteome</keyword>
<organism evidence="2 3">
    <name type="scientific">Ranatra chinensis</name>
    <dbReference type="NCBI Taxonomy" id="642074"/>
    <lineage>
        <taxon>Eukaryota</taxon>
        <taxon>Metazoa</taxon>
        <taxon>Ecdysozoa</taxon>
        <taxon>Arthropoda</taxon>
        <taxon>Hexapoda</taxon>
        <taxon>Insecta</taxon>
        <taxon>Pterygota</taxon>
        <taxon>Neoptera</taxon>
        <taxon>Paraneoptera</taxon>
        <taxon>Hemiptera</taxon>
        <taxon>Heteroptera</taxon>
        <taxon>Panheteroptera</taxon>
        <taxon>Nepomorpha</taxon>
        <taxon>Nepidae</taxon>
        <taxon>Ranatrinae</taxon>
        <taxon>Ranatra</taxon>
    </lineage>
</organism>
<accession>A0ABD0YDX2</accession>
<evidence type="ECO:0000256" key="1">
    <source>
        <dbReference type="SAM" id="MobiDB-lite"/>
    </source>
</evidence>
<dbReference type="AlphaFoldDB" id="A0ABD0YDX2"/>
<evidence type="ECO:0000313" key="2">
    <source>
        <dbReference type="EMBL" id="KAL1129513.1"/>
    </source>
</evidence>